<dbReference type="InterPro" id="IPR022751">
    <property type="entry name" value="Alpha_mannosyltransferase"/>
</dbReference>
<sequence length="214" mass="25167">MKGIYTLANDSAYDQLIAFINSVNMNLGENIPICIIPYNDNMDKIKEAIIKYPNVGIFNDREALDQWDRFTFDCWEAHPKEKQSSWLRPSWYKTNVARKFVAFDGEFEEFVFFDSDTLVMKPVDDVFQKLKSYDLVFDDWEHIKREPSTELEIDLVSQDQSISKAEIYPLLHCDSFWGSKKGIFSYKILDNLRLELITKKKIAWVKDGSWWSSS</sequence>
<keyword evidence="3" id="KW-1185">Reference proteome</keyword>
<dbReference type="EMBL" id="JAMZMM010000571">
    <property type="protein sequence ID" value="MCP2732367.1"/>
    <property type="molecule type" value="Genomic_DNA"/>
</dbReference>
<dbReference type="GO" id="GO:0016757">
    <property type="term" value="F:glycosyltransferase activity"/>
    <property type="evidence" value="ECO:0007669"/>
    <property type="project" value="InterPro"/>
</dbReference>
<name>A0AAE3H171_9CYAN</name>
<feature type="non-terminal residue" evidence="2">
    <location>
        <position position="214"/>
    </location>
</feature>
<dbReference type="SUPFAM" id="SSF53448">
    <property type="entry name" value="Nucleotide-diphospho-sugar transferases"/>
    <property type="match status" value="1"/>
</dbReference>
<evidence type="ECO:0000313" key="2">
    <source>
        <dbReference type="EMBL" id="MCP2732367.1"/>
    </source>
</evidence>
<evidence type="ECO:0000256" key="1">
    <source>
        <dbReference type="ARBA" id="ARBA00022679"/>
    </source>
</evidence>
<dbReference type="Proteomes" id="UP001204953">
    <property type="component" value="Unassembled WGS sequence"/>
</dbReference>
<evidence type="ECO:0000313" key="3">
    <source>
        <dbReference type="Proteomes" id="UP001204953"/>
    </source>
</evidence>
<dbReference type="Pfam" id="PF11051">
    <property type="entry name" value="Mannosyl_trans3"/>
    <property type="match status" value="1"/>
</dbReference>
<organism evidence="2 3">
    <name type="scientific">Limnofasciculus baicalensis BBK-W-15</name>
    <dbReference type="NCBI Taxonomy" id="2699891"/>
    <lineage>
        <taxon>Bacteria</taxon>
        <taxon>Bacillati</taxon>
        <taxon>Cyanobacteriota</taxon>
        <taxon>Cyanophyceae</taxon>
        <taxon>Coleofasciculales</taxon>
        <taxon>Coleofasciculaceae</taxon>
        <taxon>Limnofasciculus</taxon>
        <taxon>Limnofasciculus baicalensis</taxon>
    </lineage>
</organism>
<keyword evidence="1" id="KW-0808">Transferase</keyword>
<dbReference type="AlphaFoldDB" id="A0AAE3H171"/>
<accession>A0AAE3H171</accession>
<dbReference type="Gene3D" id="3.90.550.10">
    <property type="entry name" value="Spore Coat Polysaccharide Biosynthesis Protein SpsA, Chain A"/>
    <property type="match status" value="1"/>
</dbReference>
<dbReference type="InterPro" id="IPR029044">
    <property type="entry name" value="Nucleotide-diphossugar_trans"/>
</dbReference>
<reference evidence="2" key="1">
    <citation type="submission" date="2022-06" db="EMBL/GenBank/DDBJ databases">
        <title>New cyanobacteria of genus Symplocastrum in benthos of Lake Baikal.</title>
        <authorList>
            <person name="Sorokovikova E."/>
            <person name="Tikhonova I."/>
            <person name="Krasnopeev A."/>
            <person name="Evseev P."/>
            <person name="Gladkikh A."/>
            <person name="Belykh O."/>
        </authorList>
    </citation>
    <scope>NUCLEOTIDE SEQUENCE</scope>
    <source>
        <strain evidence="2">BBK-W-15</strain>
    </source>
</reference>
<gene>
    <name evidence="2" type="ORF">NJ959_28450</name>
</gene>
<protein>
    <submittedName>
        <fullName evidence="2">Alpha-1,3-mannosyltransferase family protein</fullName>
    </submittedName>
</protein>
<proteinExistence type="predicted"/>
<comment type="caution">
    <text evidence="2">The sequence shown here is derived from an EMBL/GenBank/DDBJ whole genome shotgun (WGS) entry which is preliminary data.</text>
</comment>